<reference evidence="3 4" key="2">
    <citation type="journal article" date="2016" name="Genome Announc.">
        <title>Draft Genome Sequence of Erythromycin- and Oxytetracycline-Sensitive Nocardia seriolae Strain U-1 (NBRC 110359).</title>
        <authorList>
            <person name="Imajoh M."/>
            <person name="Sukeda M."/>
            <person name="Shimizu M."/>
            <person name="Yamane J."/>
            <person name="Ohnishi K."/>
            <person name="Oshima S."/>
        </authorList>
    </citation>
    <scope>NUCLEOTIDE SEQUENCE [LARGE SCALE GENOMIC DNA]</scope>
    <source>
        <strain evidence="3 4">U-1</strain>
    </source>
</reference>
<dbReference type="RefSeq" id="WP_033085793.1">
    <property type="nucleotide sequence ID" value="NZ_AP017900.1"/>
</dbReference>
<dbReference type="GeneID" id="93373999"/>
<dbReference type="EMBL" id="CP017839">
    <property type="protein sequence ID" value="APA97418.1"/>
    <property type="molecule type" value="Genomic_DNA"/>
</dbReference>
<dbReference type="EMBL" id="BBYQ01000021">
    <property type="protein sequence ID" value="GAP27599.1"/>
    <property type="molecule type" value="Genomic_DNA"/>
</dbReference>
<feature type="transmembrane region" description="Helical" evidence="1">
    <location>
        <begin position="54"/>
        <end position="74"/>
    </location>
</feature>
<sequence>MTTLTTTPAVTANVAAPVAVPSVHRRAVITWLAVYPTITLALALLGPLMTGLPLMARTLVLTAVVVPATAYLLVPMLMKANHHLTLRLHR</sequence>
<evidence type="ECO:0000313" key="3">
    <source>
        <dbReference type="EMBL" id="GAP27599.1"/>
    </source>
</evidence>
<dbReference type="Proteomes" id="UP000037179">
    <property type="component" value="Unassembled WGS sequence"/>
</dbReference>
<dbReference type="AlphaFoldDB" id="A0A0B8N1J5"/>
<gene>
    <name evidence="2" type="ORF">NS506_03366</name>
    <name evidence="3" type="ORF">NSK11_contig00021-0022</name>
</gene>
<reference evidence="4" key="1">
    <citation type="submission" date="2015-07" db="EMBL/GenBank/DDBJ databases">
        <title>Nocardia seriolae U-1 whole genome shotgun sequence.</title>
        <authorList>
            <person name="Imajoh M."/>
            <person name="Fukumoto Y."/>
            <person name="Sukeda M."/>
            <person name="Yamane J."/>
            <person name="Yamasaki K."/>
            <person name="Shimizu M."/>
            <person name="Ohnishi K."/>
            <person name="Oshima S."/>
        </authorList>
    </citation>
    <scope>NUCLEOTIDE SEQUENCE [LARGE SCALE GENOMIC DNA]</scope>
    <source>
        <strain evidence="4">U-1</strain>
    </source>
</reference>
<evidence type="ECO:0000313" key="5">
    <source>
        <dbReference type="Proteomes" id="UP000180166"/>
    </source>
</evidence>
<dbReference type="KEGG" id="nsr:NS506_03366"/>
<dbReference type="Proteomes" id="UP000180166">
    <property type="component" value="Chromosome"/>
</dbReference>
<reference evidence="2 5" key="3">
    <citation type="submission" date="2016-10" db="EMBL/GenBank/DDBJ databases">
        <title>Genome sequence of Nocardia seriolae strain EM150506, isolated from Anguila japonica.</title>
        <authorList>
            <person name="Han H.-J."/>
        </authorList>
    </citation>
    <scope>NUCLEOTIDE SEQUENCE [LARGE SCALE GENOMIC DNA]</scope>
    <source>
        <strain evidence="2 5">EM150506</strain>
    </source>
</reference>
<keyword evidence="1" id="KW-0812">Transmembrane</keyword>
<evidence type="ECO:0000256" key="1">
    <source>
        <dbReference type="SAM" id="Phobius"/>
    </source>
</evidence>
<keyword evidence="1" id="KW-1133">Transmembrane helix</keyword>
<keyword evidence="4" id="KW-1185">Reference proteome</keyword>
<protein>
    <submittedName>
        <fullName evidence="3">Uncharacterized protein</fullName>
    </submittedName>
</protein>
<proteinExistence type="predicted"/>
<keyword evidence="1" id="KW-0472">Membrane</keyword>
<name>A0A0B8N1J5_9NOCA</name>
<accession>A0A0B8N1J5</accession>
<evidence type="ECO:0000313" key="4">
    <source>
        <dbReference type="Proteomes" id="UP000037179"/>
    </source>
</evidence>
<feature type="transmembrane region" description="Helical" evidence="1">
    <location>
        <begin position="28"/>
        <end position="48"/>
    </location>
</feature>
<organism evidence="3 4">
    <name type="scientific">Nocardia seriolae</name>
    <dbReference type="NCBI Taxonomy" id="37332"/>
    <lineage>
        <taxon>Bacteria</taxon>
        <taxon>Bacillati</taxon>
        <taxon>Actinomycetota</taxon>
        <taxon>Actinomycetes</taxon>
        <taxon>Mycobacteriales</taxon>
        <taxon>Nocardiaceae</taxon>
        <taxon>Nocardia</taxon>
    </lineage>
</organism>
<evidence type="ECO:0000313" key="2">
    <source>
        <dbReference type="EMBL" id="APA97418.1"/>
    </source>
</evidence>